<feature type="compositionally biased region" description="Low complexity" evidence="9">
    <location>
        <begin position="1"/>
        <end position="18"/>
    </location>
</feature>
<feature type="compositionally biased region" description="Low complexity" evidence="9">
    <location>
        <begin position="25"/>
        <end position="38"/>
    </location>
</feature>
<evidence type="ECO:0000259" key="11">
    <source>
        <dbReference type="PROSITE" id="PS51762"/>
    </source>
</evidence>
<protein>
    <submittedName>
        <fullName evidence="12">Beta-glucan synthesis-associated protein-domain-containing protein</fullName>
    </submittedName>
</protein>
<dbReference type="InterPro" id="IPR013320">
    <property type="entry name" value="ConA-like_dom_sf"/>
</dbReference>
<dbReference type="GO" id="GO:0031505">
    <property type="term" value="P:fungal-type cell wall organization"/>
    <property type="evidence" value="ECO:0007669"/>
    <property type="project" value="UniProtKB-ARBA"/>
</dbReference>
<keyword evidence="6 10" id="KW-0472">Membrane</keyword>
<feature type="compositionally biased region" description="Polar residues" evidence="9">
    <location>
        <begin position="68"/>
        <end position="86"/>
    </location>
</feature>
<keyword evidence="5 10" id="KW-1133">Transmembrane helix</keyword>
<dbReference type="CDD" id="cd02180">
    <property type="entry name" value="GH16_fungal_KRE6_glucanase"/>
    <property type="match status" value="1"/>
</dbReference>
<dbReference type="OrthoDB" id="412647at2759"/>
<comment type="subcellular location">
    <subcellularLocation>
        <location evidence="1">Membrane</location>
        <topology evidence="1">Single-pass type II membrane protein</topology>
    </subcellularLocation>
</comment>
<reference evidence="12 13" key="1">
    <citation type="submission" date="2016-07" db="EMBL/GenBank/DDBJ databases">
        <title>Pervasive Adenine N6-methylation of Active Genes in Fungi.</title>
        <authorList>
            <consortium name="DOE Joint Genome Institute"/>
            <person name="Mondo S.J."/>
            <person name="Dannebaum R.O."/>
            <person name="Kuo R.C."/>
            <person name="Labutti K."/>
            <person name="Haridas S."/>
            <person name="Kuo A."/>
            <person name="Salamov A."/>
            <person name="Ahrendt S.R."/>
            <person name="Lipzen A."/>
            <person name="Sullivan W."/>
            <person name="Andreopoulos W.B."/>
            <person name="Clum A."/>
            <person name="Lindquist E."/>
            <person name="Daum C."/>
            <person name="Ramamoorthy G.K."/>
            <person name="Gryganskyi A."/>
            <person name="Culley D."/>
            <person name="Magnuson J.K."/>
            <person name="James T.Y."/>
            <person name="O'Malley M.A."/>
            <person name="Stajich J.E."/>
            <person name="Spatafora J.W."/>
            <person name="Visel A."/>
            <person name="Grigoriev I.V."/>
        </authorList>
    </citation>
    <scope>NUCLEOTIDE SEQUENCE [LARGE SCALE GENOMIC DNA]</scope>
    <source>
        <strain evidence="12 13">68-887.2</strain>
    </source>
</reference>
<dbReference type="STRING" id="71784.A0A1Y2AZ82"/>
<evidence type="ECO:0000256" key="7">
    <source>
        <dbReference type="ARBA" id="ARBA00023180"/>
    </source>
</evidence>
<dbReference type="PANTHER" id="PTHR31361:SF15">
    <property type="entry name" value="GH16 DOMAIN-CONTAINING PROTEIN"/>
    <property type="match status" value="1"/>
</dbReference>
<dbReference type="FunFam" id="2.60.120.200:FF:000135">
    <property type="entry name" value="Related to KRE6-glucan synthase subunit"/>
    <property type="match status" value="1"/>
</dbReference>
<dbReference type="GO" id="GO:0006078">
    <property type="term" value="P:(1-&gt;6)-beta-D-glucan biosynthetic process"/>
    <property type="evidence" value="ECO:0007669"/>
    <property type="project" value="TreeGrafter"/>
</dbReference>
<dbReference type="GO" id="GO:0005886">
    <property type="term" value="C:plasma membrane"/>
    <property type="evidence" value="ECO:0007669"/>
    <property type="project" value="TreeGrafter"/>
</dbReference>
<feature type="compositionally biased region" description="Polar residues" evidence="9">
    <location>
        <begin position="145"/>
        <end position="163"/>
    </location>
</feature>
<dbReference type="PANTHER" id="PTHR31361">
    <property type="entry name" value="BETA-GLUCAN SYNTHESIS-ASSOCIATED PROTEIN KRE6-RELATED"/>
    <property type="match status" value="1"/>
</dbReference>
<evidence type="ECO:0000256" key="9">
    <source>
        <dbReference type="SAM" id="MobiDB-lite"/>
    </source>
</evidence>
<evidence type="ECO:0000256" key="2">
    <source>
        <dbReference type="ARBA" id="ARBA00010962"/>
    </source>
</evidence>
<evidence type="ECO:0000313" key="13">
    <source>
        <dbReference type="Proteomes" id="UP000193986"/>
    </source>
</evidence>
<proteinExistence type="inferred from homology"/>
<dbReference type="Gene3D" id="2.60.120.200">
    <property type="match status" value="1"/>
</dbReference>
<dbReference type="FunCoup" id="A0A1Y2AZ82">
    <property type="interactions" value="55"/>
</dbReference>
<feature type="transmembrane region" description="Helical" evidence="10">
    <location>
        <begin position="200"/>
        <end position="223"/>
    </location>
</feature>
<sequence>MFKRANSTNNSAANPTYAFSQPNTAQASSAAARQQEAETFYQPLPAPAQQQQLPSRNPFTDEREYHSRTPSPSANATNPLLPSSVSPGMPAASRSYARTGGMPQRGESQSALLGNGDYRQPGSTRRYGPTASTAPVGPNAALLGSPNTSVSDKQQFGQDTTAWGQGLDSNPEADDYLHNPDPKRDRKNDRGGTIFTSRGIINIGCLFLLLLCLITLFAGYPIITFYTEHQKSNNGAYNLGGINSTGQVPQITNFPSLIDPDTPSNVMTRTGFDGEAYNLVFSDEFNKDGRTFFDGDDPFWTAVDFHYWPTGDFEWYDPSAITTKDGSLVLTMTQQPIHDLNFKSGMLQGWNKMCFQYSAYVEVSVSLPGTYEVSGFWPGVWMMGNLGRPGYGASTEGTWPYTYDSCDIGTLANQTYVNGTGPDATLTTGSDDGPLSYLPGQRLSACTCKGEDHPGPDVSKGRAAPELDIIEAQLNIDIPKGQVSQSYQVAPYDDYYLWNNATSNFVIYDSDLTAWNTYKGGFYQQAVSGLTYIDNDVYQLTNGDFNTYGVEYYTDPNNRDDGHITWVAGGQKSWEMLPAAIGPNARTEVGQRLIPEEPMAMIINLGMSSNFATVDFAHLQWPAHMLVDYIRVYQRSEGRLGCDPADHPTADYITNHANAYANANLTTWAEAGYDFPKNSLKDTC</sequence>
<dbReference type="GO" id="GO:0015926">
    <property type="term" value="F:glucosidase activity"/>
    <property type="evidence" value="ECO:0007669"/>
    <property type="project" value="TreeGrafter"/>
</dbReference>
<dbReference type="Pfam" id="PF03935">
    <property type="entry name" value="SKN1_KRE6_Sbg1"/>
    <property type="match status" value="1"/>
</dbReference>
<name>A0A1Y2AZ82_9TREE</name>
<keyword evidence="8" id="KW-0961">Cell wall biogenesis/degradation</keyword>
<accession>A0A1Y2AZ82</accession>
<dbReference type="InterPro" id="IPR005629">
    <property type="entry name" value="Skn1/Kre6/Sbg1"/>
</dbReference>
<dbReference type="GO" id="GO:0005789">
    <property type="term" value="C:endoplasmic reticulum membrane"/>
    <property type="evidence" value="ECO:0007669"/>
    <property type="project" value="TreeGrafter"/>
</dbReference>
<keyword evidence="7" id="KW-0325">Glycoprotein</keyword>
<evidence type="ECO:0000313" key="12">
    <source>
        <dbReference type="EMBL" id="ORY27881.1"/>
    </source>
</evidence>
<evidence type="ECO:0000256" key="3">
    <source>
        <dbReference type="ARBA" id="ARBA00022692"/>
    </source>
</evidence>
<dbReference type="FunFam" id="2.60.120.200:FF:000140">
    <property type="entry name" value="Beta-glucan synthesis-associated protein"/>
    <property type="match status" value="1"/>
</dbReference>
<evidence type="ECO:0000256" key="8">
    <source>
        <dbReference type="ARBA" id="ARBA00023316"/>
    </source>
</evidence>
<gene>
    <name evidence="12" type="ORF">BCR39DRAFT_536576</name>
</gene>
<comment type="caution">
    <text evidence="12">The sequence shown here is derived from an EMBL/GenBank/DDBJ whole genome shotgun (WGS) entry which is preliminary data.</text>
</comment>
<keyword evidence="13" id="KW-1185">Reference proteome</keyword>
<feature type="region of interest" description="Disordered" evidence="9">
    <location>
        <begin position="1"/>
        <end position="191"/>
    </location>
</feature>
<evidence type="ECO:0000256" key="5">
    <source>
        <dbReference type="ARBA" id="ARBA00022989"/>
    </source>
</evidence>
<evidence type="ECO:0000256" key="4">
    <source>
        <dbReference type="ARBA" id="ARBA00022968"/>
    </source>
</evidence>
<feature type="domain" description="GH16" evidence="11">
    <location>
        <begin position="252"/>
        <end position="638"/>
    </location>
</feature>
<dbReference type="EMBL" id="MCFC01000035">
    <property type="protein sequence ID" value="ORY27881.1"/>
    <property type="molecule type" value="Genomic_DNA"/>
</dbReference>
<comment type="similarity">
    <text evidence="2">Belongs to the SKN1/KRE6 family.</text>
</comment>
<evidence type="ECO:0000256" key="10">
    <source>
        <dbReference type="SAM" id="Phobius"/>
    </source>
</evidence>
<dbReference type="PROSITE" id="PS51762">
    <property type="entry name" value="GH16_2"/>
    <property type="match status" value="1"/>
</dbReference>
<keyword evidence="4" id="KW-0735">Signal-anchor</keyword>
<keyword evidence="3 10" id="KW-0812">Transmembrane</keyword>
<organism evidence="12 13">
    <name type="scientific">Naematelia encephala</name>
    <dbReference type="NCBI Taxonomy" id="71784"/>
    <lineage>
        <taxon>Eukaryota</taxon>
        <taxon>Fungi</taxon>
        <taxon>Dikarya</taxon>
        <taxon>Basidiomycota</taxon>
        <taxon>Agaricomycotina</taxon>
        <taxon>Tremellomycetes</taxon>
        <taxon>Tremellales</taxon>
        <taxon>Naemateliaceae</taxon>
        <taxon>Naematelia</taxon>
    </lineage>
</organism>
<dbReference type="InterPro" id="IPR000757">
    <property type="entry name" value="Beta-glucanase-like"/>
</dbReference>
<dbReference type="InParanoid" id="A0A1Y2AZ82"/>
<evidence type="ECO:0000256" key="6">
    <source>
        <dbReference type="ARBA" id="ARBA00023136"/>
    </source>
</evidence>
<feature type="compositionally biased region" description="Basic and acidic residues" evidence="9">
    <location>
        <begin position="175"/>
        <end position="190"/>
    </location>
</feature>
<dbReference type="AlphaFoldDB" id="A0A1Y2AZ82"/>
<dbReference type="SUPFAM" id="SSF49899">
    <property type="entry name" value="Concanavalin A-like lectins/glucanases"/>
    <property type="match status" value="1"/>
</dbReference>
<dbReference type="Proteomes" id="UP000193986">
    <property type="component" value="Unassembled WGS sequence"/>
</dbReference>
<evidence type="ECO:0000256" key="1">
    <source>
        <dbReference type="ARBA" id="ARBA00004606"/>
    </source>
</evidence>